<accession>A0AAE0S9S4</accession>
<comment type="similarity">
    <text evidence="11">Belongs to the G-protein coupled receptor 1 family.</text>
</comment>
<keyword evidence="4 12" id="KW-1133">Transmembrane helix</keyword>
<keyword evidence="15" id="KW-1185">Reference proteome</keyword>
<dbReference type="SMART" id="SM01381">
    <property type="entry name" value="7TM_GPCR_Srsx"/>
    <property type="match status" value="1"/>
</dbReference>
<feature type="transmembrane region" description="Helical" evidence="12">
    <location>
        <begin position="37"/>
        <end position="65"/>
    </location>
</feature>
<keyword evidence="3 11" id="KW-0812">Transmembrane</keyword>
<dbReference type="GO" id="GO:0004930">
    <property type="term" value="F:G protein-coupled receptor activity"/>
    <property type="evidence" value="ECO:0007669"/>
    <property type="project" value="UniProtKB-KW"/>
</dbReference>
<evidence type="ECO:0000256" key="4">
    <source>
        <dbReference type="ARBA" id="ARBA00022989"/>
    </source>
</evidence>
<evidence type="ECO:0000256" key="2">
    <source>
        <dbReference type="ARBA" id="ARBA00022475"/>
    </source>
</evidence>
<comment type="caution">
    <text evidence="14">The sequence shown here is derived from an EMBL/GenBank/DDBJ whole genome shotgun (WGS) entry which is preliminary data.</text>
</comment>
<feature type="domain" description="G-protein coupled receptors family 1 profile" evidence="13">
    <location>
        <begin position="56"/>
        <end position="319"/>
    </location>
</feature>
<evidence type="ECO:0000256" key="10">
    <source>
        <dbReference type="ARBA" id="ARBA00023224"/>
    </source>
</evidence>
<comment type="subcellular location">
    <subcellularLocation>
        <location evidence="1">Cell membrane</location>
        <topology evidence="1">Multi-pass membrane protein</topology>
    </subcellularLocation>
</comment>
<name>A0AAE0S9S4_9BIVA</name>
<evidence type="ECO:0000259" key="13">
    <source>
        <dbReference type="PROSITE" id="PS50262"/>
    </source>
</evidence>
<evidence type="ECO:0000256" key="7">
    <source>
        <dbReference type="ARBA" id="ARBA00023157"/>
    </source>
</evidence>
<dbReference type="InterPro" id="IPR017452">
    <property type="entry name" value="GPCR_Rhodpsn_7TM"/>
</dbReference>
<evidence type="ECO:0000313" key="14">
    <source>
        <dbReference type="EMBL" id="KAK3587889.1"/>
    </source>
</evidence>
<keyword evidence="6 12" id="KW-0472">Membrane</keyword>
<feature type="transmembrane region" description="Helical" evidence="12">
    <location>
        <begin position="207"/>
        <end position="227"/>
    </location>
</feature>
<dbReference type="InterPro" id="IPR000276">
    <property type="entry name" value="GPCR_Rhodpsn"/>
</dbReference>
<feature type="transmembrane region" description="Helical" evidence="12">
    <location>
        <begin position="155"/>
        <end position="177"/>
    </location>
</feature>
<reference evidence="14" key="2">
    <citation type="journal article" date="2021" name="Genome Biol. Evol.">
        <title>Developing a high-quality reference genome for a parasitic bivalve with doubly uniparental inheritance (Bivalvia: Unionida).</title>
        <authorList>
            <person name="Smith C.H."/>
        </authorList>
    </citation>
    <scope>NUCLEOTIDE SEQUENCE</scope>
    <source>
        <strain evidence="14">CHS0354</strain>
        <tissue evidence="14">Mantle</tissue>
    </source>
</reference>
<evidence type="ECO:0000256" key="9">
    <source>
        <dbReference type="ARBA" id="ARBA00023180"/>
    </source>
</evidence>
<feature type="transmembrane region" description="Helical" evidence="12">
    <location>
        <begin position="77"/>
        <end position="101"/>
    </location>
</feature>
<dbReference type="PRINTS" id="PR00663">
    <property type="entry name" value="GALANINR"/>
</dbReference>
<evidence type="ECO:0000256" key="12">
    <source>
        <dbReference type="SAM" id="Phobius"/>
    </source>
</evidence>
<dbReference type="PANTHER" id="PTHR45695">
    <property type="entry name" value="LEUCOKININ RECEPTOR-RELATED"/>
    <property type="match status" value="1"/>
</dbReference>
<keyword evidence="8 11" id="KW-0675">Receptor</keyword>
<dbReference type="SUPFAM" id="SSF81321">
    <property type="entry name" value="Family A G protein-coupled receptor-like"/>
    <property type="match status" value="1"/>
</dbReference>
<gene>
    <name evidence="14" type="ORF">CHS0354_019784</name>
</gene>
<dbReference type="Proteomes" id="UP001195483">
    <property type="component" value="Unassembled WGS sequence"/>
</dbReference>
<keyword evidence="5 11" id="KW-0297">G-protein coupled receptor</keyword>
<dbReference type="GO" id="GO:0005886">
    <property type="term" value="C:plasma membrane"/>
    <property type="evidence" value="ECO:0007669"/>
    <property type="project" value="UniProtKB-SubCell"/>
</dbReference>
<feature type="transmembrane region" description="Helical" evidence="12">
    <location>
        <begin position="113"/>
        <end position="134"/>
    </location>
</feature>
<keyword evidence="9" id="KW-0325">Glycoprotein</keyword>
<feature type="transmembrane region" description="Helical" evidence="12">
    <location>
        <begin position="302"/>
        <end position="322"/>
    </location>
</feature>
<evidence type="ECO:0000256" key="6">
    <source>
        <dbReference type="ARBA" id="ARBA00023136"/>
    </source>
</evidence>
<proteinExistence type="inferred from homology"/>
<protein>
    <recommendedName>
        <fullName evidence="13">G-protein coupled receptors family 1 profile domain-containing protein</fullName>
    </recommendedName>
</protein>
<reference evidence="14" key="3">
    <citation type="submission" date="2023-05" db="EMBL/GenBank/DDBJ databases">
        <authorList>
            <person name="Smith C.H."/>
        </authorList>
    </citation>
    <scope>NUCLEOTIDE SEQUENCE</scope>
    <source>
        <strain evidence="14">CHS0354</strain>
        <tissue evidence="14">Mantle</tissue>
    </source>
</reference>
<evidence type="ECO:0000256" key="3">
    <source>
        <dbReference type="ARBA" id="ARBA00022692"/>
    </source>
</evidence>
<keyword evidence="2" id="KW-1003">Cell membrane</keyword>
<dbReference type="PROSITE" id="PS50262">
    <property type="entry name" value="G_PROTEIN_RECEP_F1_2"/>
    <property type="match status" value="1"/>
</dbReference>
<evidence type="ECO:0000256" key="11">
    <source>
        <dbReference type="RuleBase" id="RU000688"/>
    </source>
</evidence>
<dbReference type="Gene3D" id="1.20.1070.10">
    <property type="entry name" value="Rhodopsin 7-helix transmembrane proteins"/>
    <property type="match status" value="1"/>
</dbReference>
<dbReference type="PROSITE" id="PS00237">
    <property type="entry name" value="G_PROTEIN_RECEP_F1_1"/>
    <property type="match status" value="1"/>
</dbReference>
<keyword evidence="7" id="KW-1015">Disulfide bond</keyword>
<dbReference type="PANTHER" id="PTHR45695:SF23">
    <property type="entry name" value="GALANIN-LIKE G-PROTEIN COUPLED RECEPTOR NPR-9"/>
    <property type="match status" value="1"/>
</dbReference>
<evidence type="ECO:0000313" key="15">
    <source>
        <dbReference type="Proteomes" id="UP001195483"/>
    </source>
</evidence>
<dbReference type="InterPro" id="IPR000405">
    <property type="entry name" value="Galanin_rcpt"/>
</dbReference>
<dbReference type="EMBL" id="JAEAOA010001201">
    <property type="protein sequence ID" value="KAK3587889.1"/>
    <property type="molecule type" value="Genomic_DNA"/>
</dbReference>
<dbReference type="Pfam" id="PF00001">
    <property type="entry name" value="7tm_1"/>
    <property type="match status" value="1"/>
</dbReference>
<evidence type="ECO:0000256" key="5">
    <source>
        <dbReference type="ARBA" id="ARBA00023040"/>
    </source>
</evidence>
<evidence type="ECO:0000256" key="8">
    <source>
        <dbReference type="ARBA" id="ARBA00023170"/>
    </source>
</evidence>
<keyword evidence="10 11" id="KW-0807">Transducer</keyword>
<dbReference type="PRINTS" id="PR00237">
    <property type="entry name" value="GPCRRHODOPSN"/>
</dbReference>
<reference evidence="14" key="1">
    <citation type="journal article" date="2021" name="Genome Biol. Evol.">
        <title>A High-Quality Reference Genome for a Parasitic Bivalve with Doubly Uniparental Inheritance (Bivalvia: Unionida).</title>
        <authorList>
            <person name="Smith C.H."/>
        </authorList>
    </citation>
    <scope>NUCLEOTIDE SEQUENCE</scope>
    <source>
        <strain evidence="14">CHS0354</strain>
    </source>
</reference>
<feature type="transmembrane region" description="Helical" evidence="12">
    <location>
        <begin position="260"/>
        <end position="282"/>
    </location>
</feature>
<sequence length="379" mass="43537">MKMPFADISTPGIDLDTQNHSSNWTTTNSEIYNEIRLYAILVPVVWGFLTFVGSFGNALVIYTLIRYGDKNATNYFVINLAISDFAFIVIVVPFTATMYAIPDWIFGNGMCKITMYMIYVTLHATCLTLTAMTIDRYCAIVYAVRSMNWRTPRASLIICFVVWLVSFIFSLPFAIFFRTVEVMNPEKHIYCNEMWPEPTEVWSKGSIIGVVTTTYVVPLSVIIFCYTRILKTLWQTRGQVQSNGITSLKAQAHERRRKRVINMVASVVLVFAAFWLPIHIINLWIKLDKEFPKTDQMFGFKIFAHTLSYANSCVNPIVYAFLSDGFRKSFRKSFPNLVRRFGLCRGVVEEPVSMAPVVEKCTEETRMIVQNREKSLMQT</sequence>
<evidence type="ECO:0000256" key="1">
    <source>
        <dbReference type="ARBA" id="ARBA00004651"/>
    </source>
</evidence>
<organism evidence="14 15">
    <name type="scientific">Potamilus streckersoni</name>
    <dbReference type="NCBI Taxonomy" id="2493646"/>
    <lineage>
        <taxon>Eukaryota</taxon>
        <taxon>Metazoa</taxon>
        <taxon>Spiralia</taxon>
        <taxon>Lophotrochozoa</taxon>
        <taxon>Mollusca</taxon>
        <taxon>Bivalvia</taxon>
        <taxon>Autobranchia</taxon>
        <taxon>Heteroconchia</taxon>
        <taxon>Palaeoheterodonta</taxon>
        <taxon>Unionida</taxon>
        <taxon>Unionoidea</taxon>
        <taxon>Unionidae</taxon>
        <taxon>Ambleminae</taxon>
        <taxon>Lampsilini</taxon>
        <taxon>Potamilus</taxon>
    </lineage>
</organism>
<dbReference type="AlphaFoldDB" id="A0AAE0S9S4"/>